<dbReference type="Proteomes" id="UP001324533">
    <property type="component" value="Chromosome"/>
</dbReference>
<evidence type="ECO:0000313" key="3">
    <source>
        <dbReference type="EMBL" id="WQB71500.1"/>
    </source>
</evidence>
<dbReference type="InterPro" id="IPR012495">
    <property type="entry name" value="TadE-like_dom"/>
</dbReference>
<keyword evidence="1" id="KW-1133">Transmembrane helix</keyword>
<reference evidence="3 4" key="1">
    <citation type="submission" date="2023-06" db="EMBL/GenBank/DDBJ databases">
        <title>Rock-solubilizing bacteria, Microbacterium invictum, promotes re-establishment of vegetation in rocky wasteland by accelerating rock bio-weathering and reshaping soil bacterial community.</title>
        <authorList>
            <person name="Liu C."/>
        </authorList>
    </citation>
    <scope>NUCLEOTIDE SEQUENCE [LARGE SCALE GENOMIC DNA]</scope>
    <source>
        <strain evidence="3 4">X-18</strain>
    </source>
</reference>
<evidence type="ECO:0000259" key="2">
    <source>
        <dbReference type="Pfam" id="PF07811"/>
    </source>
</evidence>
<protein>
    <submittedName>
        <fullName evidence="3">TadE family type IV pilus minor pilin</fullName>
    </submittedName>
</protein>
<dbReference type="NCBIfam" id="NF041390">
    <property type="entry name" value="TadE_Rv3655c"/>
    <property type="match status" value="1"/>
</dbReference>
<dbReference type="EMBL" id="CP139779">
    <property type="protein sequence ID" value="WQB71500.1"/>
    <property type="molecule type" value="Genomic_DNA"/>
</dbReference>
<accession>A0ABZ0VD03</accession>
<name>A0ABZ0VD03_9MICO</name>
<keyword evidence="1" id="KW-0812">Transmembrane</keyword>
<feature type="domain" description="TadE-like" evidence="2">
    <location>
        <begin position="11"/>
        <end position="53"/>
    </location>
</feature>
<evidence type="ECO:0000256" key="1">
    <source>
        <dbReference type="SAM" id="Phobius"/>
    </source>
</evidence>
<gene>
    <name evidence="3" type="ORF">T9R20_05950</name>
</gene>
<dbReference type="RefSeq" id="WP_322411617.1">
    <property type="nucleotide sequence ID" value="NZ_CP139779.1"/>
</dbReference>
<sequence>MTRRGLGDDRGSVVAEFAVALPAVIVVVLFCVAALTAAAVQVRLQDATADAARLAARGEDAGRIAGAVVTAVPGAASTVSHEGDLVCVSATAAAHPAVPVPLSARSCGLAGGW</sequence>
<keyword evidence="4" id="KW-1185">Reference proteome</keyword>
<organism evidence="3 4">
    <name type="scientific">Microbacterium invictum</name>
    <dbReference type="NCBI Taxonomy" id="515415"/>
    <lineage>
        <taxon>Bacteria</taxon>
        <taxon>Bacillati</taxon>
        <taxon>Actinomycetota</taxon>
        <taxon>Actinomycetes</taxon>
        <taxon>Micrococcales</taxon>
        <taxon>Microbacteriaceae</taxon>
        <taxon>Microbacterium</taxon>
    </lineage>
</organism>
<dbReference type="Pfam" id="PF07811">
    <property type="entry name" value="TadE"/>
    <property type="match status" value="1"/>
</dbReference>
<dbReference type="InterPro" id="IPR049790">
    <property type="entry name" value="Rv3655c/TadE"/>
</dbReference>
<keyword evidence="1" id="KW-0472">Membrane</keyword>
<evidence type="ECO:0000313" key="4">
    <source>
        <dbReference type="Proteomes" id="UP001324533"/>
    </source>
</evidence>
<proteinExistence type="predicted"/>
<feature type="transmembrane region" description="Helical" evidence="1">
    <location>
        <begin position="20"/>
        <end position="40"/>
    </location>
</feature>